<feature type="region of interest" description="Disordered" evidence="1">
    <location>
        <begin position="19"/>
        <end position="38"/>
    </location>
</feature>
<dbReference type="EMBL" id="CM001218">
    <property type="protein sequence ID" value="KEH39488.1"/>
    <property type="molecule type" value="Genomic_DNA"/>
</dbReference>
<keyword evidence="4" id="KW-1185">Reference proteome</keyword>
<dbReference type="HOGENOM" id="CLU_2336799_0_0_1"/>
<protein>
    <submittedName>
        <fullName evidence="2 3">Uncharacterized protein</fullName>
    </submittedName>
</protein>
<evidence type="ECO:0000313" key="4">
    <source>
        <dbReference type="Proteomes" id="UP000002051"/>
    </source>
</evidence>
<dbReference type="Proteomes" id="UP000002051">
    <property type="component" value="Chromosome 2"/>
</dbReference>
<reference evidence="3" key="3">
    <citation type="submission" date="2015-04" db="UniProtKB">
        <authorList>
            <consortium name="EnsemblPlants"/>
        </authorList>
    </citation>
    <scope>IDENTIFICATION</scope>
    <source>
        <strain evidence="3">cv. Jemalong A17</strain>
    </source>
</reference>
<organism evidence="2 4">
    <name type="scientific">Medicago truncatula</name>
    <name type="common">Barrel medic</name>
    <name type="synonym">Medicago tribuloides</name>
    <dbReference type="NCBI Taxonomy" id="3880"/>
    <lineage>
        <taxon>Eukaryota</taxon>
        <taxon>Viridiplantae</taxon>
        <taxon>Streptophyta</taxon>
        <taxon>Embryophyta</taxon>
        <taxon>Tracheophyta</taxon>
        <taxon>Spermatophyta</taxon>
        <taxon>Magnoliopsida</taxon>
        <taxon>eudicotyledons</taxon>
        <taxon>Gunneridae</taxon>
        <taxon>Pentapetalae</taxon>
        <taxon>rosids</taxon>
        <taxon>fabids</taxon>
        <taxon>Fabales</taxon>
        <taxon>Fabaceae</taxon>
        <taxon>Papilionoideae</taxon>
        <taxon>50 kb inversion clade</taxon>
        <taxon>NPAAA clade</taxon>
        <taxon>Hologalegina</taxon>
        <taxon>IRL clade</taxon>
        <taxon>Trifolieae</taxon>
        <taxon>Medicago</taxon>
    </lineage>
</organism>
<proteinExistence type="predicted"/>
<name>A0A072VDH9_MEDTR</name>
<evidence type="ECO:0000313" key="2">
    <source>
        <dbReference type="EMBL" id="KEH39488.1"/>
    </source>
</evidence>
<reference evidence="2 4" key="1">
    <citation type="journal article" date="2011" name="Nature">
        <title>The Medicago genome provides insight into the evolution of rhizobial symbioses.</title>
        <authorList>
            <person name="Young N.D."/>
            <person name="Debelle F."/>
            <person name="Oldroyd G.E."/>
            <person name="Geurts R."/>
            <person name="Cannon S.B."/>
            <person name="Udvardi M.K."/>
            <person name="Benedito V.A."/>
            <person name="Mayer K.F."/>
            <person name="Gouzy J."/>
            <person name="Schoof H."/>
            <person name="Van de Peer Y."/>
            <person name="Proost S."/>
            <person name="Cook D.R."/>
            <person name="Meyers B.C."/>
            <person name="Spannagl M."/>
            <person name="Cheung F."/>
            <person name="De Mita S."/>
            <person name="Krishnakumar V."/>
            <person name="Gundlach H."/>
            <person name="Zhou S."/>
            <person name="Mudge J."/>
            <person name="Bharti A.K."/>
            <person name="Murray J.D."/>
            <person name="Naoumkina M.A."/>
            <person name="Rosen B."/>
            <person name="Silverstein K.A."/>
            <person name="Tang H."/>
            <person name="Rombauts S."/>
            <person name="Zhao P.X."/>
            <person name="Zhou P."/>
            <person name="Barbe V."/>
            <person name="Bardou P."/>
            <person name="Bechner M."/>
            <person name="Bellec A."/>
            <person name="Berger A."/>
            <person name="Berges H."/>
            <person name="Bidwell S."/>
            <person name="Bisseling T."/>
            <person name="Choisne N."/>
            <person name="Couloux A."/>
            <person name="Denny R."/>
            <person name="Deshpande S."/>
            <person name="Dai X."/>
            <person name="Doyle J.J."/>
            <person name="Dudez A.M."/>
            <person name="Farmer A.D."/>
            <person name="Fouteau S."/>
            <person name="Franken C."/>
            <person name="Gibelin C."/>
            <person name="Gish J."/>
            <person name="Goldstein S."/>
            <person name="Gonzalez A.J."/>
            <person name="Green P.J."/>
            <person name="Hallab A."/>
            <person name="Hartog M."/>
            <person name="Hua A."/>
            <person name="Humphray S.J."/>
            <person name="Jeong D.H."/>
            <person name="Jing Y."/>
            <person name="Jocker A."/>
            <person name="Kenton S.M."/>
            <person name="Kim D.J."/>
            <person name="Klee K."/>
            <person name="Lai H."/>
            <person name="Lang C."/>
            <person name="Lin S."/>
            <person name="Macmil S.L."/>
            <person name="Magdelenat G."/>
            <person name="Matthews L."/>
            <person name="McCorrison J."/>
            <person name="Monaghan E.L."/>
            <person name="Mun J.H."/>
            <person name="Najar F.Z."/>
            <person name="Nicholson C."/>
            <person name="Noirot C."/>
            <person name="O'Bleness M."/>
            <person name="Paule C.R."/>
            <person name="Poulain J."/>
            <person name="Prion F."/>
            <person name="Qin B."/>
            <person name="Qu C."/>
            <person name="Retzel E.F."/>
            <person name="Riddle C."/>
            <person name="Sallet E."/>
            <person name="Samain S."/>
            <person name="Samson N."/>
            <person name="Sanders I."/>
            <person name="Saurat O."/>
            <person name="Scarpelli C."/>
            <person name="Schiex T."/>
            <person name="Segurens B."/>
            <person name="Severin A.J."/>
            <person name="Sherrier D.J."/>
            <person name="Shi R."/>
            <person name="Sims S."/>
            <person name="Singer S.R."/>
            <person name="Sinharoy S."/>
            <person name="Sterck L."/>
            <person name="Viollet A."/>
            <person name="Wang B.B."/>
            <person name="Wang K."/>
            <person name="Wang M."/>
            <person name="Wang X."/>
            <person name="Warfsmann J."/>
            <person name="Weissenbach J."/>
            <person name="White D.D."/>
            <person name="White J.D."/>
            <person name="Wiley G.B."/>
            <person name="Wincker P."/>
            <person name="Xing Y."/>
            <person name="Yang L."/>
            <person name="Yao Z."/>
            <person name="Ying F."/>
            <person name="Zhai J."/>
            <person name="Zhou L."/>
            <person name="Zuber A."/>
            <person name="Denarie J."/>
            <person name="Dixon R.A."/>
            <person name="May G.D."/>
            <person name="Schwartz D.C."/>
            <person name="Rogers J."/>
            <person name="Quetier F."/>
            <person name="Town C.D."/>
            <person name="Roe B.A."/>
        </authorList>
    </citation>
    <scope>NUCLEOTIDE SEQUENCE [LARGE SCALE GENOMIC DNA]</scope>
    <source>
        <strain evidence="2">A17</strain>
        <strain evidence="3 4">cv. Jemalong A17</strain>
    </source>
</reference>
<dbReference type="AlphaFoldDB" id="A0A072VDH9"/>
<evidence type="ECO:0000256" key="1">
    <source>
        <dbReference type="SAM" id="MobiDB-lite"/>
    </source>
</evidence>
<dbReference type="EnsemblPlants" id="KEH39488">
    <property type="protein sequence ID" value="KEH39488"/>
    <property type="gene ID" value="MTR_2g099105"/>
</dbReference>
<reference evidence="2 4" key="2">
    <citation type="journal article" date="2014" name="BMC Genomics">
        <title>An improved genome release (version Mt4.0) for the model legume Medicago truncatula.</title>
        <authorList>
            <person name="Tang H."/>
            <person name="Krishnakumar V."/>
            <person name="Bidwell S."/>
            <person name="Rosen B."/>
            <person name="Chan A."/>
            <person name="Zhou S."/>
            <person name="Gentzbittel L."/>
            <person name="Childs K.L."/>
            <person name="Yandell M."/>
            <person name="Gundlach H."/>
            <person name="Mayer K.F."/>
            <person name="Schwartz D.C."/>
            <person name="Town C.D."/>
        </authorList>
    </citation>
    <scope>GENOME REANNOTATION</scope>
    <source>
        <strain evidence="2">A17</strain>
        <strain evidence="3 4">cv. Jemalong A17</strain>
    </source>
</reference>
<evidence type="ECO:0000313" key="3">
    <source>
        <dbReference type="EnsemblPlants" id="KEH39488"/>
    </source>
</evidence>
<gene>
    <name evidence="2" type="ordered locus">MTR_2g099105</name>
</gene>
<accession>A0A072VDH9</accession>
<sequence>MRRFLIDRINNENVNVVQPKGEVEEPPPNVTNKFNPNEIVRDPNLRKQIHVTNSCVCSGYSRPSDEGTYILKGPMQPNLPCFPRTQFGKGILYYHAKE</sequence>